<evidence type="ECO:0000256" key="6">
    <source>
        <dbReference type="ARBA" id="ARBA00035180"/>
    </source>
</evidence>
<sequence length="98" mass="11036">MITKYFTKVSVKFDPFTPSARSARLFLSRIPPSMKGACKIDYKVLTASSPASEKPVVEVTFKDKHVMQADPETMNFKDLSIHFDSHSRQLAIKEAISN</sequence>
<evidence type="ECO:0000256" key="7">
    <source>
        <dbReference type="ARBA" id="ARBA00077936"/>
    </source>
</evidence>
<evidence type="ECO:0000256" key="5">
    <source>
        <dbReference type="ARBA" id="ARBA00023274"/>
    </source>
</evidence>
<comment type="similarity">
    <text evidence="2">Belongs to the mitochondrion-specific ribosomal protein mL53 family.</text>
</comment>
<evidence type="ECO:0000313" key="9">
    <source>
        <dbReference type="Proteomes" id="UP000054251"/>
    </source>
</evidence>
<protein>
    <recommendedName>
        <fullName evidence="6">Large ribosomal subunit protein mL53</fullName>
    </recommendedName>
    <alternativeName>
        <fullName evidence="7">54S ribosomal protein L44, mitochondrial</fullName>
    </alternativeName>
</protein>
<evidence type="ECO:0000256" key="4">
    <source>
        <dbReference type="ARBA" id="ARBA00023128"/>
    </source>
</evidence>
<evidence type="ECO:0000256" key="1">
    <source>
        <dbReference type="ARBA" id="ARBA00004173"/>
    </source>
</evidence>
<dbReference type="Gene3D" id="3.40.30.10">
    <property type="entry name" value="Glutaredoxin"/>
    <property type="match status" value="1"/>
</dbReference>
<dbReference type="OrthoDB" id="4136894at2759"/>
<keyword evidence="4" id="KW-0496">Mitochondrion</keyword>
<dbReference type="GeneID" id="26837729"/>
<dbReference type="RefSeq" id="XP_015469683.1">
    <property type="nucleotide sequence ID" value="XM_015609550.1"/>
</dbReference>
<dbReference type="GO" id="GO:0003735">
    <property type="term" value="F:structural constituent of ribosome"/>
    <property type="evidence" value="ECO:0007669"/>
    <property type="project" value="TreeGrafter"/>
</dbReference>
<dbReference type="AlphaFoldDB" id="A0A0V1Q549"/>
<keyword evidence="5" id="KW-0687">Ribonucleoprotein</keyword>
<dbReference type="PANTHER" id="PTHR28236">
    <property type="entry name" value="54S RIBOSOMAL PROTEIN L44, MITOCHONDRIAL"/>
    <property type="match status" value="1"/>
</dbReference>
<dbReference type="PANTHER" id="PTHR28236:SF1">
    <property type="entry name" value="LARGE RIBOSOMAL SUBUNIT PROTEIN ML53"/>
    <property type="match status" value="1"/>
</dbReference>
<keyword evidence="3" id="KW-0689">Ribosomal protein</keyword>
<evidence type="ECO:0000313" key="8">
    <source>
        <dbReference type="EMBL" id="KSA03581.1"/>
    </source>
</evidence>
<organism evidence="8 9">
    <name type="scientific">Debaryomyces fabryi</name>
    <dbReference type="NCBI Taxonomy" id="58627"/>
    <lineage>
        <taxon>Eukaryota</taxon>
        <taxon>Fungi</taxon>
        <taxon>Dikarya</taxon>
        <taxon>Ascomycota</taxon>
        <taxon>Saccharomycotina</taxon>
        <taxon>Pichiomycetes</taxon>
        <taxon>Debaryomycetaceae</taxon>
        <taxon>Debaryomyces</taxon>
    </lineage>
</organism>
<evidence type="ECO:0000256" key="3">
    <source>
        <dbReference type="ARBA" id="ARBA00022980"/>
    </source>
</evidence>
<gene>
    <name evidence="8" type="ORF">AC631_00720</name>
</gene>
<comment type="subcellular location">
    <subcellularLocation>
        <location evidence="1">Mitochondrion</location>
    </subcellularLocation>
</comment>
<dbReference type="InterPro" id="IPR042776">
    <property type="entry name" value="Ribosomal_mL53_fung"/>
</dbReference>
<dbReference type="EMBL" id="LMYN01000008">
    <property type="protein sequence ID" value="KSA03581.1"/>
    <property type="molecule type" value="Genomic_DNA"/>
</dbReference>
<reference evidence="8 9" key="1">
    <citation type="submission" date="2015-11" db="EMBL/GenBank/DDBJ databases">
        <title>The genome of Debaryomyces fabryi.</title>
        <authorList>
            <person name="Tafer H."/>
            <person name="Lopandic K."/>
        </authorList>
    </citation>
    <scope>NUCLEOTIDE SEQUENCE [LARGE SCALE GENOMIC DNA]</scope>
    <source>
        <strain evidence="8 9">CBS 789</strain>
    </source>
</reference>
<dbReference type="InterPro" id="IPR019716">
    <property type="entry name" value="Ribosomal_mL53"/>
</dbReference>
<evidence type="ECO:0000256" key="2">
    <source>
        <dbReference type="ARBA" id="ARBA00005557"/>
    </source>
</evidence>
<accession>A0A0V1Q549</accession>
<comment type="caution">
    <text evidence="8">The sequence shown here is derived from an EMBL/GenBank/DDBJ whole genome shotgun (WGS) entry which is preliminary data.</text>
</comment>
<dbReference type="FunFam" id="3.40.30.10:FF:000260">
    <property type="entry name" value="Mitochondrial ribosomal protein L44"/>
    <property type="match status" value="1"/>
</dbReference>
<proteinExistence type="inferred from homology"/>
<dbReference type="Proteomes" id="UP000054251">
    <property type="component" value="Unassembled WGS sequence"/>
</dbReference>
<keyword evidence="9" id="KW-1185">Reference proteome</keyword>
<dbReference type="GO" id="GO:0005762">
    <property type="term" value="C:mitochondrial large ribosomal subunit"/>
    <property type="evidence" value="ECO:0007669"/>
    <property type="project" value="TreeGrafter"/>
</dbReference>
<name>A0A0V1Q549_9ASCO</name>
<dbReference type="Pfam" id="PF10780">
    <property type="entry name" value="MRP_L53"/>
    <property type="match status" value="1"/>
</dbReference>